<organism evidence="4 5">
    <name type="scientific">Enemella evansiae</name>
    <dbReference type="NCBI Taxonomy" id="2016499"/>
    <lineage>
        <taxon>Bacteria</taxon>
        <taxon>Bacillati</taxon>
        <taxon>Actinomycetota</taxon>
        <taxon>Actinomycetes</taxon>
        <taxon>Propionibacteriales</taxon>
        <taxon>Propionibacteriaceae</taxon>
        <taxon>Enemella</taxon>
    </lineage>
</organism>
<evidence type="ECO:0000256" key="1">
    <source>
        <dbReference type="ARBA" id="ARBA00022729"/>
    </source>
</evidence>
<dbReference type="SUPFAM" id="SSF53850">
    <property type="entry name" value="Periplasmic binding protein-like II"/>
    <property type="match status" value="1"/>
</dbReference>
<dbReference type="Proteomes" id="UP000215896">
    <property type="component" value="Unassembled WGS sequence"/>
</dbReference>
<dbReference type="Pfam" id="PF00497">
    <property type="entry name" value="SBP_bac_3"/>
    <property type="match status" value="1"/>
</dbReference>
<accession>A0A255GDU6</accession>
<proteinExistence type="predicted"/>
<sequence>MAKRRGCWPPLAETLDEEGTMICQSTRSRWSRATAPRAVAVAAALSLVALSACTDGPAPSSGGDTGAQPGGANTTGVDLNTLTVDQAAADKLPERVKQAKKVTVVMNVSSAPTKFRAEDNTTIVGLNPDIAQALGKLLGVEVTISDVQFDGIIPGLQSKRYDMAVSSMAPSAERIKVLDMVRYGAWGTSLAVQQGNAKKLTTKNLCGASVAVQQGSIQHTQRLPELSDGCTKEGKPAINQVVLPDQTAAILQLTTGRIDAVLADSPILAWAAKQRPGTIELVDEMNKGAVDIALPKDSDLTPAVQAAMQTLIQRPEYQQIYAKWGMDNAVVTEAVKETGSA</sequence>
<reference evidence="4 5" key="1">
    <citation type="submission" date="2017-07" db="EMBL/GenBank/DDBJ databases">
        <title>Draft whole genome sequences of clinical Proprionibacteriaceae strains.</title>
        <authorList>
            <person name="Bernier A.-M."/>
            <person name="Bernard K."/>
            <person name="Domingo M.-C."/>
        </authorList>
    </citation>
    <scope>NUCLEOTIDE SEQUENCE [LARGE SCALE GENOMIC DNA]</scope>
    <source>
        <strain evidence="4 5">NML 030167</strain>
    </source>
</reference>
<gene>
    <name evidence="4" type="ORF">CGZ94_11710</name>
</gene>
<dbReference type="PANTHER" id="PTHR35936">
    <property type="entry name" value="MEMBRANE-BOUND LYTIC MUREIN TRANSGLYCOSYLASE F"/>
    <property type="match status" value="1"/>
</dbReference>
<evidence type="ECO:0000313" key="5">
    <source>
        <dbReference type="Proteomes" id="UP000215896"/>
    </source>
</evidence>
<feature type="region of interest" description="Disordered" evidence="2">
    <location>
        <begin position="56"/>
        <end position="77"/>
    </location>
</feature>
<dbReference type="EMBL" id="NMVO01000013">
    <property type="protein sequence ID" value="OYO13622.1"/>
    <property type="molecule type" value="Genomic_DNA"/>
</dbReference>
<dbReference type="SMART" id="SM00062">
    <property type="entry name" value="PBPb"/>
    <property type="match status" value="1"/>
</dbReference>
<keyword evidence="5" id="KW-1185">Reference proteome</keyword>
<name>A0A255GDU6_9ACTN</name>
<dbReference type="Gene3D" id="3.40.190.10">
    <property type="entry name" value="Periplasmic binding protein-like II"/>
    <property type="match status" value="2"/>
</dbReference>
<evidence type="ECO:0000259" key="3">
    <source>
        <dbReference type="SMART" id="SM00062"/>
    </source>
</evidence>
<dbReference type="CDD" id="cd01004">
    <property type="entry name" value="PBP2_MidA_like"/>
    <property type="match status" value="1"/>
</dbReference>
<dbReference type="InterPro" id="IPR001638">
    <property type="entry name" value="Solute-binding_3/MltF_N"/>
</dbReference>
<keyword evidence="1" id="KW-0732">Signal</keyword>
<comment type="caution">
    <text evidence="4">The sequence shown here is derived from an EMBL/GenBank/DDBJ whole genome shotgun (WGS) entry which is preliminary data.</text>
</comment>
<evidence type="ECO:0000313" key="4">
    <source>
        <dbReference type="EMBL" id="OYO13622.1"/>
    </source>
</evidence>
<dbReference type="PANTHER" id="PTHR35936:SF17">
    <property type="entry name" value="ARGININE-BINDING EXTRACELLULAR PROTEIN ARTP"/>
    <property type="match status" value="1"/>
</dbReference>
<protein>
    <submittedName>
        <fullName evidence="4">Amino acid ABC transporter substrate-binding protein</fullName>
    </submittedName>
</protein>
<evidence type="ECO:0000256" key="2">
    <source>
        <dbReference type="SAM" id="MobiDB-lite"/>
    </source>
</evidence>
<dbReference type="AlphaFoldDB" id="A0A255GDU6"/>
<feature type="domain" description="Solute-binding protein family 3/N-terminal" evidence="3">
    <location>
        <begin position="101"/>
        <end position="327"/>
    </location>
</feature>
<dbReference type="OrthoDB" id="9762169at2"/>